<reference evidence="1 2" key="1">
    <citation type="journal article" date="2022" name="DNA Res.">
        <title>Chromosomal-level genome assembly of the orchid tree Bauhinia variegata (Leguminosae; Cercidoideae) supports the allotetraploid origin hypothesis of Bauhinia.</title>
        <authorList>
            <person name="Zhong Y."/>
            <person name="Chen Y."/>
            <person name="Zheng D."/>
            <person name="Pang J."/>
            <person name="Liu Y."/>
            <person name="Luo S."/>
            <person name="Meng S."/>
            <person name="Qian L."/>
            <person name="Wei D."/>
            <person name="Dai S."/>
            <person name="Zhou R."/>
        </authorList>
    </citation>
    <scope>NUCLEOTIDE SEQUENCE [LARGE SCALE GENOMIC DNA]</scope>
    <source>
        <strain evidence="1">BV-YZ2020</strain>
    </source>
</reference>
<dbReference type="Proteomes" id="UP000828941">
    <property type="component" value="Chromosome 8"/>
</dbReference>
<keyword evidence="2" id="KW-1185">Reference proteome</keyword>
<dbReference type="EMBL" id="CM039433">
    <property type="protein sequence ID" value="KAI4329193.1"/>
    <property type="molecule type" value="Genomic_DNA"/>
</dbReference>
<proteinExistence type="predicted"/>
<organism evidence="1 2">
    <name type="scientific">Bauhinia variegata</name>
    <name type="common">Purple orchid tree</name>
    <name type="synonym">Phanera variegata</name>
    <dbReference type="NCBI Taxonomy" id="167791"/>
    <lineage>
        <taxon>Eukaryota</taxon>
        <taxon>Viridiplantae</taxon>
        <taxon>Streptophyta</taxon>
        <taxon>Embryophyta</taxon>
        <taxon>Tracheophyta</taxon>
        <taxon>Spermatophyta</taxon>
        <taxon>Magnoliopsida</taxon>
        <taxon>eudicotyledons</taxon>
        <taxon>Gunneridae</taxon>
        <taxon>Pentapetalae</taxon>
        <taxon>rosids</taxon>
        <taxon>fabids</taxon>
        <taxon>Fabales</taxon>
        <taxon>Fabaceae</taxon>
        <taxon>Cercidoideae</taxon>
        <taxon>Cercideae</taxon>
        <taxon>Bauhiniinae</taxon>
        <taxon>Bauhinia</taxon>
    </lineage>
</organism>
<evidence type="ECO:0000313" key="1">
    <source>
        <dbReference type="EMBL" id="KAI4329193.1"/>
    </source>
</evidence>
<protein>
    <submittedName>
        <fullName evidence="1">Uncharacterized protein</fullName>
    </submittedName>
</protein>
<accession>A0ACB9MZP6</accession>
<comment type="caution">
    <text evidence="1">The sequence shown here is derived from an EMBL/GenBank/DDBJ whole genome shotgun (WGS) entry which is preliminary data.</text>
</comment>
<name>A0ACB9MZP6_BAUVA</name>
<evidence type="ECO:0000313" key="2">
    <source>
        <dbReference type="Proteomes" id="UP000828941"/>
    </source>
</evidence>
<sequence>MMGHERDIKPVLLKFGLALALSYAGFLYYRLRIRRTKPSTTKPSERPSDHDDEVSLGRGRSQHKEDLHKAPISYCSSLTGLHILDTQEETCNKKAFVDNSLVGLSRSCRIVEKDKILQPEFNDFLKDLDFGGTVVGNALKKDAEIPRSKRESPKSYTSPEKDDSDQEIRHLKHMIIMLQEKERSLEVQLLEYCGLREQETAVMELQNRLKISNVEAKMFNLKIETLQSENRRLESQVADHAKLVNELEAARAKVKLLKKKLRFAAEQYKEQIIPLQEKVAKLQDQESKAPASGRDIQLQLQKLKDVESTAEELRKSNLRLKIENSNLARRLDSTQILAQAVLENPEGDALKEESESLKQANKKLEKEVEQLQSARCSDVEELVYLRWVNACLRYELRSYQVAAAGKTLAISKSLSPTPQKKAKQLIPDYANSEGIGERGMSVMDFDSDQWSSSQNSFHTDSGDGDDLSSVYNSSSTRTNTPIKGKFITKLKNLVRGGNHKRASSGGKSGSQKDSNSSHYSSSVSTGNDAVVTPSSTSRTSLDFRRLTSIKEGYMNNADGINLGNSKIFRTISVDHFLDSLGMEKVELEKYAEALKDSSASASASADDKLTLRRTATCSSF</sequence>
<gene>
    <name evidence="1" type="ORF">L6164_021483</name>
</gene>